<evidence type="ECO:0000256" key="4">
    <source>
        <dbReference type="PROSITE-ProRule" id="PRU00810"/>
    </source>
</evidence>
<organism evidence="5">
    <name type="scientific">Mucor ambiguus</name>
    <dbReference type="NCBI Taxonomy" id="91626"/>
    <lineage>
        <taxon>Eukaryota</taxon>
        <taxon>Fungi</taxon>
        <taxon>Fungi incertae sedis</taxon>
        <taxon>Mucoromycota</taxon>
        <taxon>Mucoromycotina</taxon>
        <taxon>Mucoromycetes</taxon>
        <taxon>Mucorales</taxon>
        <taxon>Mucorineae</taxon>
        <taxon>Mucoraceae</taxon>
        <taxon>Mucor</taxon>
    </lineage>
</organism>
<dbReference type="AlphaFoldDB" id="A0A0C9LZW1"/>
<dbReference type="Pfam" id="PF02671">
    <property type="entry name" value="PAH"/>
    <property type="match status" value="1"/>
</dbReference>
<dbReference type="InterPro" id="IPR003822">
    <property type="entry name" value="PAH"/>
</dbReference>
<dbReference type="Gene3D" id="1.20.1160.11">
    <property type="entry name" value="Paired amphipathic helix"/>
    <property type="match status" value="1"/>
</dbReference>
<keyword evidence="2" id="KW-0678">Repressor</keyword>
<evidence type="ECO:0000313" key="6">
    <source>
        <dbReference type="Proteomes" id="UP000053815"/>
    </source>
</evidence>
<dbReference type="STRING" id="91626.A0A0C9LZW1"/>
<dbReference type="OrthoDB" id="10265969at2759"/>
<evidence type="ECO:0000256" key="1">
    <source>
        <dbReference type="ARBA" id="ARBA00004123"/>
    </source>
</evidence>
<dbReference type="InterPro" id="IPR012816">
    <property type="entry name" value="NADAR"/>
</dbReference>
<dbReference type="GO" id="GO:0000122">
    <property type="term" value="P:negative regulation of transcription by RNA polymerase II"/>
    <property type="evidence" value="ECO:0007669"/>
    <property type="project" value="TreeGrafter"/>
</dbReference>
<comment type="subcellular location">
    <subcellularLocation>
        <location evidence="1 4">Nucleus</location>
    </subcellularLocation>
</comment>
<dbReference type="PANTHER" id="PTHR12346:SF0">
    <property type="entry name" value="SIN3A, ISOFORM G"/>
    <property type="match status" value="1"/>
</dbReference>
<evidence type="ECO:0000256" key="3">
    <source>
        <dbReference type="ARBA" id="ARBA00023242"/>
    </source>
</evidence>
<name>A0A0C9LZW1_9FUNG</name>
<dbReference type="PROSITE" id="PS51477">
    <property type="entry name" value="PAH"/>
    <property type="match status" value="1"/>
</dbReference>
<protein>
    <submittedName>
        <fullName evidence="5">Uncharacterized protein</fullName>
    </submittedName>
</protein>
<gene>
    <name evidence="5" type="ORF">MAM1_0003d00374</name>
</gene>
<dbReference type="Proteomes" id="UP000053815">
    <property type="component" value="Unassembled WGS sequence"/>
</dbReference>
<sequence>MTNNSSAISSTISQFTSEFIVDDQEEEVSSPVPQSIADSYGGIPQDYRQDTVFILDIEADAKQPGTLTGEQCPISDILNNSYEYLGSQYPYWRRILSDDYMRNTPLDDTTNATSPTKSTTQLVLLHIDDHAWASVVHYLTASKFLQSQHIYNKLCLDSGDATSQLPASQIKLLRQKLPITEEARKDWHDNRKIDAWRRALLAKFAQNDDLQRALILTGWAKLVDKNGQPQHLLMWVRAVLRGEQQTVKDQSITTPTALKMKDDKNLEETLRVIEGLFGKDKQDMLASILNGDISLDSLKEELEAKLVEAKPVEMKDAVGYLEQIKADEPPQTYNKFLEIMTDFRSEKINTPQVLERVTLLFKGKPWLIRNFLMFLPPGHILDLSPENTSDSIYITSPNGGKIILNTVQGVVTFE</sequence>
<evidence type="ECO:0000256" key="2">
    <source>
        <dbReference type="ARBA" id="ARBA00022491"/>
    </source>
</evidence>
<dbReference type="SUPFAM" id="SSF47762">
    <property type="entry name" value="PAH2 domain"/>
    <property type="match status" value="1"/>
</dbReference>
<dbReference type="GO" id="GO:0000118">
    <property type="term" value="C:histone deacetylase complex"/>
    <property type="evidence" value="ECO:0007669"/>
    <property type="project" value="TreeGrafter"/>
</dbReference>
<accession>A0A0C9LZW1</accession>
<dbReference type="InterPro" id="IPR036600">
    <property type="entry name" value="PAH_sf"/>
</dbReference>
<dbReference type="CDD" id="cd15457">
    <property type="entry name" value="NADAR"/>
    <property type="match status" value="1"/>
</dbReference>
<dbReference type="EMBL" id="DF836292">
    <property type="protein sequence ID" value="GAN00946.1"/>
    <property type="molecule type" value="Genomic_DNA"/>
</dbReference>
<keyword evidence="6" id="KW-1185">Reference proteome</keyword>
<dbReference type="InterPro" id="IPR037238">
    <property type="entry name" value="YbiA-like_sf"/>
</dbReference>
<dbReference type="GO" id="GO:0003714">
    <property type="term" value="F:transcription corepressor activity"/>
    <property type="evidence" value="ECO:0007669"/>
    <property type="project" value="InterPro"/>
</dbReference>
<dbReference type="SUPFAM" id="SSF143990">
    <property type="entry name" value="YbiA-like"/>
    <property type="match status" value="1"/>
</dbReference>
<dbReference type="PANTHER" id="PTHR12346">
    <property type="entry name" value="SIN3B-RELATED"/>
    <property type="match status" value="1"/>
</dbReference>
<evidence type="ECO:0000313" key="5">
    <source>
        <dbReference type="EMBL" id="GAN00946.1"/>
    </source>
</evidence>
<reference evidence="5" key="1">
    <citation type="submission" date="2014-09" db="EMBL/GenBank/DDBJ databases">
        <title>Draft genome sequence of an oleaginous Mucoromycotina fungus Mucor ambiguus NBRC6742.</title>
        <authorList>
            <person name="Takeda I."/>
            <person name="Yamane N."/>
            <person name="Morita T."/>
            <person name="Tamano K."/>
            <person name="Machida M."/>
            <person name="Baker S."/>
            <person name="Koike H."/>
        </authorList>
    </citation>
    <scope>NUCLEOTIDE SEQUENCE</scope>
    <source>
        <strain evidence="5">NBRC 6742</strain>
    </source>
</reference>
<dbReference type="Gene3D" id="1.10.357.40">
    <property type="entry name" value="YbiA-like"/>
    <property type="match status" value="1"/>
</dbReference>
<proteinExistence type="predicted"/>
<dbReference type="InterPro" id="IPR039774">
    <property type="entry name" value="Sin3-like"/>
</dbReference>
<dbReference type="GO" id="GO:0000785">
    <property type="term" value="C:chromatin"/>
    <property type="evidence" value="ECO:0007669"/>
    <property type="project" value="TreeGrafter"/>
</dbReference>
<keyword evidence="3 4" id="KW-0539">Nucleus</keyword>